<reference evidence="3" key="1">
    <citation type="journal article" date="2024" name="Algal Res.">
        <title>Biochemical, toxicological and genomic investigation of a high-biomass producing Limnothrix strain isolated from Italian shallow drinking water reservoir.</title>
        <authorList>
            <person name="Simonazzi M."/>
            <person name="Shishido T.K."/>
            <person name="Delbaje E."/>
            <person name="Wahlsten M."/>
            <person name="Fewer D.P."/>
            <person name="Sivonen K."/>
            <person name="Pezzolesi L."/>
            <person name="Pistocchi R."/>
        </authorList>
    </citation>
    <scope>NUCLEOTIDE SEQUENCE [LARGE SCALE GENOMIC DNA]</scope>
    <source>
        <strain evidence="3">LRLZ20PSL1</strain>
    </source>
</reference>
<organism evidence="2 3">
    <name type="scientific">Limnothrix redekei LRLZ20PSL1</name>
    <dbReference type="NCBI Taxonomy" id="3112953"/>
    <lineage>
        <taxon>Bacteria</taxon>
        <taxon>Bacillati</taxon>
        <taxon>Cyanobacteriota</taxon>
        <taxon>Cyanophyceae</taxon>
        <taxon>Pseudanabaenales</taxon>
        <taxon>Pseudanabaenaceae</taxon>
        <taxon>Limnothrix</taxon>
    </lineage>
</organism>
<evidence type="ECO:0000313" key="2">
    <source>
        <dbReference type="EMBL" id="MFG3818558.1"/>
    </source>
</evidence>
<feature type="transmembrane region" description="Helical" evidence="1">
    <location>
        <begin position="12"/>
        <end position="34"/>
    </location>
</feature>
<proteinExistence type="predicted"/>
<dbReference type="EMBL" id="JAZAQF010000078">
    <property type="protein sequence ID" value="MFG3818558.1"/>
    <property type="molecule type" value="Genomic_DNA"/>
</dbReference>
<dbReference type="Pfam" id="PF13301">
    <property type="entry name" value="DUF4079"/>
    <property type="match status" value="1"/>
</dbReference>
<dbReference type="RefSeq" id="WP_393013979.1">
    <property type="nucleotide sequence ID" value="NZ_JAZAQF010000078.1"/>
</dbReference>
<sequence length="153" mass="16760">MNLPDFLWLWRIAAWSMGLTLTAYSLLGVTGVVLRRDRLRSSDRALAMATTLPSWLRPLHITLGIGLVALVLLLLGVGIVGTLGHFGRLGHSPHLLAGLTVVGLVGLSAWSASRIAIERPWARSLHWRTNLVLCLALLWVLGTGWTVVQKYLP</sequence>
<accession>A0ABW7CCJ5</accession>
<dbReference type="InterPro" id="IPR025067">
    <property type="entry name" value="DUF4079"/>
</dbReference>
<keyword evidence="1" id="KW-1133">Transmembrane helix</keyword>
<protein>
    <submittedName>
        <fullName evidence="2">DUF4079 domain-containing protein</fullName>
    </submittedName>
</protein>
<name>A0ABW7CCJ5_9CYAN</name>
<feature type="transmembrane region" description="Helical" evidence="1">
    <location>
        <begin position="55"/>
        <end position="83"/>
    </location>
</feature>
<evidence type="ECO:0000313" key="3">
    <source>
        <dbReference type="Proteomes" id="UP001604335"/>
    </source>
</evidence>
<evidence type="ECO:0000256" key="1">
    <source>
        <dbReference type="SAM" id="Phobius"/>
    </source>
</evidence>
<dbReference type="Proteomes" id="UP001604335">
    <property type="component" value="Unassembled WGS sequence"/>
</dbReference>
<keyword evidence="3" id="KW-1185">Reference proteome</keyword>
<comment type="caution">
    <text evidence="2">The sequence shown here is derived from an EMBL/GenBank/DDBJ whole genome shotgun (WGS) entry which is preliminary data.</text>
</comment>
<feature type="transmembrane region" description="Helical" evidence="1">
    <location>
        <begin position="95"/>
        <end position="117"/>
    </location>
</feature>
<keyword evidence="1" id="KW-0472">Membrane</keyword>
<feature type="transmembrane region" description="Helical" evidence="1">
    <location>
        <begin position="129"/>
        <end position="148"/>
    </location>
</feature>
<gene>
    <name evidence="2" type="ORF">VPK24_12980</name>
</gene>
<keyword evidence="1" id="KW-0812">Transmembrane</keyword>